<dbReference type="OrthoDB" id="9984784at2759"/>
<feature type="compositionally biased region" description="Low complexity" evidence="2">
    <location>
        <begin position="359"/>
        <end position="369"/>
    </location>
</feature>
<dbReference type="Gene3D" id="1.25.40.20">
    <property type="entry name" value="Ankyrin repeat-containing domain"/>
    <property type="match status" value="1"/>
</dbReference>
<dbReference type="SMART" id="SM00969">
    <property type="entry name" value="SOCS_box"/>
    <property type="match status" value="1"/>
</dbReference>
<proteinExistence type="predicted"/>
<feature type="compositionally biased region" description="Polar residues" evidence="2">
    <location>
        <begin position="370"/>
        <end position="382"/>
    </location>
</feature>
<dbReference type="SUPFAM" id="SSF48403">
    <property type="entry name" value="Ankyrin repeat"/>
    <property type="match status" value="1"/>
</dbReference>
<feature type="compositionally biased region" description="Polar residues" evidence="2">
    <location>
        <begin position="282"/>
        <end position="291"/>
    </location>
</feature>
<feature type="domain" description="SOCS box" evidence="3">
    <location>
        <begin position="422"/>
        <end position="458"/>
    </location>
</feature>
<evidence type="ECO:0000313" key="5">
    <source>
        <dbReference type="Proteomes" id="UP000271974"/>
    </source>
</evidence>
<keyword evidence="5" id="KW-1185">Reference proteome</keyword>
<dbReference type="Proteomes" id="UP000271974">
    <property type="component" value="Unassembled WGS sequence"/>
</dbReference>
<feature type="region of interest" description="Disordered" evidence="2">
    <location>
        <begin position="186"/>
        <end position="303"/>
    </location>
</feature>
<feature type="repeat" description="ANK" evidence="1">
    <location>
        <begin position="9"/>
        <end position="42"/>
    </location>
</feature>
<dbReference type="SMART" id="SM00248">
    <property type="entry name" value="ANK"/>
    <property type="match status" value="2"/>
</dbReference>
<gene>
    <name evidence="4" type="ORF">EGW08_010747</name>
</gene>
<protein>
    <recommendedName>
        <fullName evidence="3">SOCS box domain-containing protein</fullName>
    </recommendedName>
</protein>
<dbReference type="PROSITE" id="PS50088">
    <property type="entry name" value="ANK_REPEAT"/>
    <property type="match status" value="1"/>
</dbReference>
<dbReference type="InterPro" id="IPR036770">
    <property type="entry name" value="Ankyrin_rpt-contain_sf"/>
</dbReference>
<dbReference type="AlphaFoldDB" id="A0A3S1B7B5"/>
<dbReference type="InterPro" id="IPR036036">
    <property type="entry name" value="SOCS_box-like_dom_sf"/>
</dbReference>
<dbReference type="PROSITE" id="PS50225">
    <property type="entry name" value="SOCS"/>
    <property type="match status" value="1"/>
</dbReference>
<dbReference type="InterPro" id="IPR001496">
    <property type="entry name" value="SOCS_box"/>
</dbReference>
<accession>A0A3S1B7B5</accession>
<dbReference type="GO" id="GO:0035556">
    <property type="term" value="P:intracellular signal transduction"/>
    <property type="evidence" value="ECO:0007669"/>
    <property type="project" value="InterPro"/>
</dbReference>
<evidence type="ECO:0000313" key="4">
    <source>
        <dbReference type="EMBL" id="RUS81491.1"/>
    </source>
</evidence>
<keyword evidence="1" id="KW-0040">ANK repeat</keyword>
<evidence type="ECO:0000259" key="3">
    <source>
        <dbReference type="PROSITE" id="PS50225"/>
    </source>
</evidence>
<feature type="non-terminal residue" evidence="4">
    <location>
        <position position="469"/>
    </location>
</feature>
<feature type="compositionally biased region" description="Low complexity" evidence="2">
    <location>
        <begin position="260"/>
        <end position="275"/>
    </location>
</feature>
<dbReference type="EMBL" id="RQTK01000335">
    <property type="protein sequence ID" value="RUS81491.1"/>
    <property type="molecule type" value="Genomic_DNA"/>
</dbReference>
<organism evidence="4 5">
    <name type="scientific">Elysia chlorotica</name>
    <name type="common">Eastern emerald elysia</name>
    <name type="synonym">Sea slug</name>
    <dbReference type="NCBI Taxonomy" id="188477"/>
    <lineage>
        <taxon>Eukaryota</taxon>
        <taxon>Metazoa</taxon>
        <taxon>Spiralia</taxon>
        <taxon>Lophotrochozoa</taxon>
        <taxon>Mollusca</taxon>
        <taxon>Gastropoda</taxon>
        <taxon>Heterobranchia</taxon>
        <taxon>Euthyneura</taxon>
        <taxon>Panpulmonata</taxon>
        <taxon>Sacoglossa</taxon>
        <taxon>Placobranchoidea</taxon>
        <taxon>Plakobranchidae</taxon>
        <taxon>Elysia</taxon>
    </lineage>
</organism>
<evidence type="ECO:0000256" key="1">
    <source>
        <dbReference type="PROSITE-ProRule" id="PRU00023"/>
    </source>
</evidence>
<feature type="region of interest" description="Disordered" evidence="2">
    <location>
        <begin position="339"/>
        <end position="405"/>
    </location>
</feature>
<evidence type="ECO:0000256" key="2">
    <source>
        <dbReference type="SAM" id="MobiDB-lite"/>
    </source>
</evidence>
<dbReference type="Pfam" id="PF07525">
    <property type="entry name" value="SOCS_box"/>
    <property type="match status" value="1"/>
</dbReference>
<name>A0A3S1B7B5_ELYCH</name>
<comment type="caution">
    <text evidence="4">The sequence shown here is derived from an EMBL/GenBank/DDBJ whole genome shotgun (WGS) entry which is preliminary data.</text>
</comment>
<feature type="compositionally biased region" description="Polar residues" evidence="2">
    <location>
        <begin position="235"/>
        <end position="252"/>
    </location>
</feature>
<reference evidence="4 5" key="1">
    <citation type="submission" date="2019-01" db="EMBL/GenBank/DDBJ databases">
        <title>A draft genome assembly of the solar-powered sea slug Elysia chlorotica.</title>
        <authorList>
            <person name="Cai H."/>
            <person name="Li Q."/>
            <person name="Fang X."/>
            <person name="Li J."/>
            <person name="Curtis N.E."/>
            <person name="Altenburger A."/>
            <person name="Shibata T."/>
            <person name="Feng M."/>
            <person name="Maeda T."/>
            <person name="Schwartz J.A."/>
            <person name="Shigenobu S."/>
            <person name="Lundholm N."/>
            <person name="Nishiyama T."/>
            <person name="Yang H."/>
            <person name="Hasebe M."/>
            <person name="Li S."/>
            <person name="Pierce S.K."/>
            <person name="Wang J."/>
        </authorList>
    </citation>
    <scope>NUCLEOTIDE SEQUENCE [LARGE SCALE GENOMIC DNA]</scope>
    <source>
        <strain evidence="4">EC2010</strain>
        <tissue evidence="4">Whole organism of an adult</tissue>
    </source>
</reference>
<feature type="compositionally biased region" description="Low complexity" evidence="2">
    <location>
        <begin position="216"/>
        <end position="234"/>
    </location>
</feature>
<dbReference type="SUPFAM" id="SSF158235">
    <property type="entry name" value="SOCS box-like"/>
    <property type="match status" value="1"/>
</dbReference>
<feature type="compositionally biased region" description="Basic residues" evidence="2">
    <location>
        <begin position="347"/>
        <end position="358"/>
    </location>
</feature>
<sequence length="469" mass="50573">ASLDLTAKNGRTAVHECLRNLSSLPCLKLLLDAGAETNLLDRQGFTPLSMLGHHNKLDSHLDHKFLLVLSTLLHFGANPNLTGLRASPNFIMASAVGRSCSYEALRLLLAAGVEPVPAQDSSRIPRPSPLAFAFDLRKLDVARLLVDGIVYTPRDTVHITKYLAEPPHIQHLQNVASSALLSLRDTDSRQGSGHASPRRVSSSGSLLSSANGTPRSSTSSFFSLSSSQSSSPSSKQHPPQRSASETHSNGTKNGACVPTSISSPSLSLSSKQSGLCKRKNKSSSLTRTVIPSPNMVFPDSKVSQNGLSNHHICNNNDSQGSITNGNHCNNHGSQCNGSLGYEGLSQHSHHHGNHKHRSSSNSRSASQQSLNGSRRPSLTDVLTLNLGRSSSPGPGRGSQRENEVTDTTLHQLALAVCHSTPSLQQLCRRAVHRAISARHDRARCVEKLPVWKKLQRYILFDGPEYQLQS</sequence>
<feature type="non-terminal residue" evidence="4">
    <location>
        <position position="1"/>
    </location>
</feature>
<dbReference type="InterPro" id="IPR002110">
    <property type="entry name" value="Ankyrin_rpt"/>
</dbReference>